<feature type="compositionally biased region" description="Polar residues" evidence="1">
    <location>
        <begin position="1136"/>
        <end position="1146"/>
    </location>
</feature>
<feature type="compositionally biased region" description="Low complexity" evidence="1">
    <location>
        <begin position="142"/>
        <end position="170"/>
    </location>
</feature>
<organism evidence="2 3">
    <name type="scientific">[Candida] anglica</name>
    <dbReference type="NCBI Taxonomy" id="148631"/>
    <lineage>
        <taxon>Eukaryota</taxon>
        <taxon>Fungi</taxon>
        <taxon>Dikarya</taxon>
        <taxon>Ascomycota</taxon>
        <taxon>Saccharomycotina</taxon>
        <taxon>Pichiomycetes</taxon>
        <taxon>Debaryomycetaceae</taxon>
        <taxon>Kurtzmaniella</taxon>
    </lineage>
</organism>
<feature type="compositionally biased region" description="Polar residues" evidence="1">
    <location>
        <begin position="282"/>
        <end position="291"/>
    </location>
</feature>
<accession>A0ABP0EAX1</accession>
<feature type="compositionally biased region" description="Basic and acidic residues" evidence="1">
    <location>
        <begin position="403"/>
        <end position="413"/>
    </location>
</feature>
<feature type="compositionally biased region" description="Polar residues" evidence="1">
    <location>
        <begin position="855"/>
        <end position="871"/>
    </location>
</feature>
<feature type="compositionally biased region" description="Polar residues" evidence="1">
    <location>
        <begin position="313"/>
        <end position="323"/>
    </location>
</feature>
<dbReference type="EMBL" id="OZ004255">
    <property type="protein sequence ID" value="CAK7900303.1"/>
    <property type="molecule type" value="Genomic_DNA"/>
</dbReference>
<feature type="region of interest" description="Disordered" evidence="1">
    <location>
        <begin position="254"/>
        <end position="291"/>
    </location>
</feature>
<feature type="compositionally biased region" description="Polar residues" evidence="1">
    <location>
        <begin position="469"/>
        <end position="482"/>
    </location>
</feature>
<feature type="compositionally biased region" description="Low complexity" evidence="1">
    <location>
        <begin position="389"/>
        <end position="402"/>
    </location>
</feature>
<feature type="compositionally biased region" description="Polar residues" evidence="1">
    <location>
        <begin position="1223"/>
        <end position="1242"/>
    </location>
</feature>
<evidence type="ECO:0000313" key="2">
    <source>
        <dbReference type="EMBL" id="CAK7900303.1"/>
    </source>
</evidence>
<feature type="compositionally biased region" description="Basic and acidic residues" evidence="1">
    <location>
        <begin position="709"/>
        <end position="744"/>
    </location>
</feature>
<feature type="region of interest" description="Disordered" evidence="1">
    <location>
        <begin position="681"/>
        <end position="753"/>
    </location>
</feature>
<sequence>MVNFFSNKRKTDRQGFNRYAEELNRYQQNSVAGVPNSGMTRSDSLSNGAGQAAMAALRIHQQPKSPPVQQSYQQRQLPHTPQSRSNSITSRSSSVHNNISRSNSLRTYVYHPKASYVAGQPLSSEQLSANAAANAHAAMNGGNKRLNSLSSNTSSVRRTNSLTNRTNSLTKRSNSLTSQEYRPPAFHSQHSPNKGSPVKPPVVYEEMDELDEDPDLSHGVITSTKTTKIVDSSGRTTSITIETIKTLPDGSNIIETKTKTRPTSKPNSRSNSLTAPPVLNQGFRSSSMTSQQGSAYNLTKIDEDLHDFDYDFTQPNHQQTSPIQLERSPLRPLPIENGGSRGSTEAQPPLRSILKNSAKNLEKIQTQYADDTTTKSPAVAAAAAAAAAGGSARGSAPSSPGRSDQETIRSNRTDEDEDFADALDTFGNKSGNRRSFIDVGQPNLVNKRSHPYKELDKKKPSPLGAEPTIASSSGYKPTSPTIDENIPVFTTPMTLQPSPVLTTSKKFQEAPQLNGSVNKDSRPPVTSTNDPSPPQNSSGGSIKFLDTVEEIPNKPIKPIRLTEEEMYERALEAARVKVYGDSYSSSPERSLSPTVRSTSSPKPGLVSGSPAGVSPVNGTKNGGRTMSITSNLSSLLDEARKNKKPVQIGNNHSAHLNHYEMNVNGIKDDYHYQNHHRDFTRHSLRGDSSSSESMSLGAAIVSPPRRKDRAKEEKKLAKLKREEEKSAKKQADLAKKQAAKDKKSSGLTGGSRISSLFGLKKKTSFVGIIDSDSWQERENEEKQRIETERRMEEDHILNDQQEQFQAETQFHQQQLMNESDKPSDMYQYRTLDTRSVPTIEESEFESESNEVSKSLQPVNKTESNPKSSSNVVPLPEPTIKETTVPHGSRSPVVPLIVTSGVSESVDKFPEPTIEEKSLVGSPTADWSPPVDTSTPEIKLTDHDNQDVDAKRLEPSIKLPNDILTDIEEPDTMAAYAAYADNSPLKSNSPVHDFDTVVKQDTMSNGVTQDVEEVESLGEFDEESSIREYSPEEEARLEEIVKEPSSSRRSSVADIASMSGSIAEKIEGKKDNEDNSALDEFTKKLRAAVQTVGTDADSVGSVDPDETFDSELNLDSRRTSPGELKEVLGRSFDGNERNVNGSNSSYNGKEVSVNGGTPSQKTKANDIHDNFPPPPPEKLFQEPPRFTNGAFQEPGTPRTSSQSHRNGSLPFMDSPESGIRSHFSRLSTNNKEVVIETNHTPGSSPRKGKMKKKILKLFVNSYDHQ</sequence>
<evidence type="ECO:0000313" key="3">
    <source>
        <dbReference type="Proteomes" id="UP001497600"/>
    </source>
</evidence>
<reference evidence="2 3" key="1">
    <citation type="submission" date="2024-01" db="EMBL/GenBank/DDBJ databases">
        <authorList>
            <consortium name="Genoscope - CEA"/>
            <person name="William W."/>
        </authorList>
    </citation>
    <scope>NUCLEOTIDE SEQUENCE [LARGE SCALE GENOMIC DNA]</scope>
    <source>
        <strain evidence="2 3">29B2s-10</strain>
    </source>
</reference>
<gene>
    <name evidence="2" type="ORF">CAAN4_C06700</name>
</gene>
<feature type="region of interest" description="Disordered" evidence="1">
    <location>
        <begin position="389"/>
        <end position="549"/>
    </location>
</feature>
<feature type="compositionally biased region" description="Low complexity" evidence="1">
    <location>
        <begin position="582"/>
        <end position="592"/>
    </location>
</feature>
<feature type="region of interest" description="Disordered" evidence="1">
    <location>
        <begin position="1015"/>
        <end position="1053"/>
    </location>
</feature>
<feature type="region of interest" description="Disordered" evidence="1">
    <location>
        <begin position="27"/>
        <end position="100"/>
    </location>
</feature>
<feature type="compositionally biased region" description="Polar residues" evidence="1">
    <location>
        <begin position="261"/>
        <end position="274"/>
    </location>
</feature>
<feature type="region of interest" description="Disordered" evidence="1">
    <location>
        <begin position="1090"/>
        <end position="1250"/>
    </location>
</feature>
<feature type="region of interest" description="Disordered" evidence="1">
    <location>
        <begin position="914"/>
        <end position="953"/>
    </location>
</feature>
<feature type="region of interest" description="Disordered" evidence="1">
    <location>
        <begin position="142"/>
        <end position="201"/>
    </location>
</feature>
<feature type="compositionally biased region" description="Low complexity" evidence="1">
    <location>
        <begin position="800"/>
        <end position="814"/>
    </location>
</feature>
<evidence type="ECO:0008006" key="4">
    <source>
        <dbReference type="Google" id="ProtNLM"/>
    </source>
</evidence>
<feature type="compositionally biased region" description="Basic and acidic residues" evidence="1">
    <location>
        <begin position="774"/>
        <end position="797"/>
    </location>
</feature>
<feature type="compositionally biased region" description="Polar residues" evidence="1">
    <location>
        <begin position="491"/>
        <end position="540"/>
    </location>
</feature>
<feature type="region of interest" description="Disordered" evidence="1">
    <location>
        <begin position="309"/>
        <end position="349"/>
    </location>
</feature>
<feature type="compositionally biased region" description="Polar residues" evidence="1">
    <location>
        <begin position="616"/>
        <end position="626"/>
    </location>
</feature>
<feature type="compositionally biased region" description="Basic and acidic residues" evidence="1">
    <location>
        <begin position="1023"/>
        <end position="1045"/>
    </location>
</feature>
<feature type="region of interest" description="Disordered" evidence="1">
    <location>
        <begin position="581"/>
        <end position="626"/>
    </location>
</feature>
<protein>
    <recommendedName>
        <fullName evidence="4">DUF4045 domain-containing protein</fullName>
    </recommendedName>
</protein>
<feature type="compositionally biased region" description="Polar residues" evidence="1">
    <location>
        <begin position="1196"/>
        <end position="1205"/>
    </location>
</feature>
<keyword evidence="3" id="KW-1185">Reference proteome</keyword>
<feature type="compositionally biased region" description="Basic and acidic residues" evidence="1">
    <location>
        <begin position="1113"/>
        <end position="1135"/>
    </location>
</feature>
<evidence type="ECO:0000256" key="1">
    <source>
        <dbReference type="SAM" id="MobiDB-lite"/>
    </source>
</evidence>
<proteinExistence type="predicted"/>
<feature type="region of interest" description="Disordered" evidence="1">
    <location>
        <begin position="771"/>
        <end position="892"/>
    </location>
</feature>
<feature type="compositionally biased region" description="Low complexity" evidence="1">
    <location>
        <begin position="83"/>
        <end position="94"/>
    </location>
</feature>
<feature type="compositionally biased region" description="Polar residues" evidence="1">
    <location>
        <begin position="67"/>
        <end position="82"/>
    </location>
</feature>
<feature type="compositionally biased region" description="Polar residues" evidence="1">
    <location>
        <begin position="27"/>
        <end position="49"/>
    </location>
</feature>
<feature type="compositionally biased region" description="Polar residues" evidence="1">
    <location>
        <begin position="171"/>
        <end position="180"/>
    </location>
</feature>
<feature type="compositionally biased region" description="Basic and acidic residues" evidence="1">
    <location>
        <begin position="938"/>
        <end position="953"/>
    </location>
</feature>
<name>A0ABP0EAX1_9ASCO</name>
<dbReference type="Proteomes" id="UP001497600">
    <property type="component" value="Chromosome C"/>
</dbReference>